<dbReference type="Pfam" id="PF00027">
    <property type="entry name" value="cNMP_binding"/>
    <property type="match status" value="1"/>
</dbReference>
<dbReference type="InterPro" id="IPR050397">
    <property type="entry name" value="Env_Response_Regulators"/>
</dbReference>
<dbReference type="PANTHER" id="PTHR24567:SF74">
    <property type="entry name" value="HTH-TYPE TRANSCRIPTIONAL REGULATOR ARCR"/>
    <property type="match status" value="1"/>
</dbReference>
<evidence type="ECO:0000313" key="6">
    <source>
        <dbReference type="EMBL" id="SFT07590.1"/>
    </source>
</evidence>
<feature type="domain" description="HTH crp-type" evidence="5">
    <location>
        <begin position="151"/>
        <end position="219"/>
    </location>
</feature>
<evidence type="ECO:0000256" key="3">
    <source>
        <dbReference type="ARBA" id="ARBA00023163"/>
    </source>
</evidence>
<evidence type="ECO:0000256" key="1">
    <source>
        <dbReference type="ARBA" id="ARBA00023015"/>
    </source>
</evidence>
<dbReference type="InterPro" id="IPR000595">
    <property type="entry name" value="cNMP-bd_dom"/>
</dbReference>
<dbReference type="PRINTS" id="PR00034">
    <property type="entry name" value="HTHCRP"/>
</dbReference>
<reference evidence="7" key="1">
    <citation type="submission" date="2016-10" db="EMBL/GenBank/DDBJ databases">
        <authorList>
            <person name="Varghese N."/>
            <person name="Submissions S."/>
        </authorList>
    </citation>
    <scope>NUCLEOTIDE SEQUENCE [LARGE SCALE GENOMIC DNA]</scope>
    <source>
        <strain evidence="7">DSM 23422</strain>
    </source>
</reference>
<organism evidence="6 7">
    <name type="scientific">Sulfitobacter marinus</name>
    <dbReference type="NCBI Taxonomy" id="394264"/>
    <lineage>
        <taxon>Bacteria</taxon>
        <taxon>Pseudomonadati</taxon>
        <taxon>Pseudomonadota</taxon>
        <taxon>Alphaproteobacteria</taxon>
        <taxon>Rhodobacterales</taxon>
        <taxon>Roseobacteraceae</taxon>
        <taxon>Sulfitobacter</taxon>
    </lineage>
</organism>
<dbReference type="InterPro" id="IPR018488">
    <property type="entry name" value="cNMP-bd_CS"/>
</dbReference>
<proteinExistence type="predicted"/>
<evidence type="ECO:0000259" key="5">
    <source>
        <dbReference type="PROSITE" id="PS51063"/>
    </source>
</evidence>
<dbReference type="AlphaFoldDB" id="A0A1I6V1L4"/>
<dbReference type="PANTHER" id="PTHR24567">
    <property type="entry name" value="CRP FAMILY TRANSCRIPTIONAL REGULATORY PROTEIN"/>
    <property type="match status" value="1"/>
</dbReference>
<keyword evidence="2" id="KW-0238">DNA-binding</keyword>
<dbReference type="InterPro" id="IPR014710">
    <property type="entry name" value="RmlC-like_jellyroll"/>
</dbReference>
<dbReference type="SUPFAM" id="SSF46785">
    <property type="entry name" value="Winged helix' DNA-binding domain"/>
    <property type="match status" value="1"/>
</dbReference>
<dbReference type="Pfam" id="PF13545">
    <property type="entry name" value="HTH_Crp_2"/>
    <property type="match status" value="1"/>
</dbReference>
<dbReference type="Proteomes" id="UP000199239">
    <property type="component" value="Unassembled WGS sequence"/>
</dbReference>
<feature type="domain" description="Cyclic nucleotide-binding" evidence="4">
    <location>
        <begin position="17"/>
        <end position="111"/>
    </location>
</feature>
<dbReference type="STRING" id="394264.SAMN04488040_3025"/>
<sequence length="230" mass="25502">MPVSPPKNLRKLIENGVFSNESDVLKQFMAELATEKRLEKGEVLFEQGDPGETLYAIGSGTLEFSVLSPDGRKLILDVMNKGAIFGEIALFSPGPRTATVIALEAATVWGVKNTDVLASLRERPELGVDMIQLAGRRMRWMGQQLRDQVFLPLTMRLAQKILYLAMHNGTHDNVLKLSQAELAEFVGVSRESVSKTLAIWKREGVIDLSRGSLRILEKENLEKIAASEII</sequence>
<dbReference type="Gene3D" id="2.60.120.10">
    <property type="entry name" value="Jelly Rolls"/>
    <property type="match status" value="1"/>
</dbReference>
<evidence type="ECO:0000313" key="7">
    <source>
        <dbReference type="Proteomes" id="UP000199239"/>
    </source>
</evidence>
<keyword evidence="7" id="KW-1185">Reference proteome</keyword>
<dbReference type="GO" id="GO:0003700">
    <property type="term" value="F:DNA-binding transcription factor activity"/>
    <property type="evidence" value="ECO:0007669"/>
    <property type="project" value="TreeGrafter"/>
</dbReference>
<dbReference type="EMBL" id="FPAJ01000005">
    <property type="protein sequence ID" value="SFT07590.1"/>
    <property type="molecule type" value="Genomic_DNA"/>
</dbReference>
<dbReference type="GO" id="GO:0005829">
    <property type="term" value="C:cytosol"/>
    <property type="evidence" value="ECO:0007669"/>
    <property type="project" value="TreeGrafter"/>
</dbReference>
<dbReference type="PRINTS" id="PR00103">
    <property type="entry name" value="CAMPKINASE"/>
</dbReference>
<dbReference type="InterPro" id="IPR018490">
    <property type="entry name" value="cNMP-bd_dom_sf"/>
</dbReference>
<dbReference type="SUPFAM" id="SSF51206">
    <property type="entry name" value="cAMP-binding domain-like"/>
    <property type="match status" value="1"/>
</dbReference>
<dbReference type="InterPro" id="IPR036388">
    <property type="entry name" value="WH-like_DNA-bd_sf"/>
</dbReference>
<dbReference type="PROSITE" id="PS00889">
    <property type="entry name" value="CNMP_BINDING_2"/>
    <property type="match status" value="1"/>
</dbReference>
<dbReference type="InterPro" id="IPR036390">
    <property type="entry name" value="WH_DNA-bd_sf"/>
</dbReference>
<keyword evidence="1" id="KW-0805">Transcription regulation</keyword>
<dbReference type="PROSITE" id="PS51063">
    <property type="entry name" value="HTH_CRP_2"/>
    <property type="match status" value="1"/>
</dbReference>
<dbReference type="PROSITE" id="PS50042">
    <property type="entry name" value="CNMP_BINDING_3"/>
    <property type="match status" value="1"/>
</dbReference>
<dbReference type="SMART" id="SM00419">
    <property type="entry name" value="HTH_CRP"/>
    <property type="match status" value="1"/>
</dbReference>
<accession>A0A1I6V1L4</accession>
<dbReference type="CDD" id="cd00038">
    <property type="entry name" value="CAP_ED"/>
    <property type="match status" value="1"/>
</dbReference>
<dbReference type="InterPro" id="IPR012318">
    <property type="entry name" value="HTH_CRP"/>
</dbReference>
<evidence type="ECO:0000259" key="4">
    <source>
        <dbReference type="PROSITE" id="PS50042"/>
    </source>
</evidence>
<protein>
    <submittedName>
        <fullName evidence="6">Transcriptional regulator, Crp/Fnr family</fullName>
    </submittedName>
</protein>
<keyword evidence="3" id="KW-0804">Transcription</keyword>
<gene>
    <name evidence="6" type="ORF">SAMN04488040_3025</name>
</gene>
<name>A0A1I6V1L4_9RHOB</name>
<dbReference type="SMART" id="SM00100">
    <property type="entry name" value="cNMP"/>
    <property type="match status" value="1"/>
</dbReference>
<dbReference type="Gene3D" id="1.10.10.10">
    <property type="entry name" value="Winged helix-like DNA-binding domain superfamily/Winged helix DNA-binding domain"/>
    <property type="match status" value="1"/>
</dbReference>
<dbReference type="GO" id="GO:0003677">
    <property type="term" value="F:DNA binding"/>
    <property type="evidence" value="ECO:0007669"/>
    <property type="project" value="UniProtKB-KW"/>
</dbReference>
<evidence type="ECO:0000256" key="2">
    <source>
        <dbReference type="ARBA" id="ARBA00023125"/>
    </source>
</evidence>